<dbReference type="GO" id="GO:0046677">
    <property type="term" value="P:response to antibiotic"/>
    <property type="evidence" value="ECO:0007669"/>
    <property type="project" value="InterPro"/>
</dbReference>
<keyword evidence="11" id="KW-0472">Membrane</keyword>
<feature type="active site" description="Proton acceptor" evidence="7">
    <location>
        <position position="137"/>
    </location>
</feature>
<gene>
    <name evidence="14" type="primary">dacB_2</name>
    <name evidence="14" type="ORF">NCTC11862_01547</name>
</gene>
<dbReference type="EC" id="3.4.16.4" evidence="14"/>
<sequence>MKRITAFTAAATLSAALVPPVVASATPLLPVAPLTEPAEPAESADPDWRDAAPLTDDCPNALVPPRARTTSEVPSDGVTPTVLPQHYDGPCGLIAPEGFIVDESVHASAWLVADIDTGDVIAMKDPHGRYRPASIIKVLLALEAIEELPLDKKVTVSEETASQVGSSVGLGAGGVYTVEELLHGLLMGSGNDAAHALAQELGGDQAALKVINELATKLGTTDTRAASYSGLDAAGMQTSAWDMGMIYQHAYSDPTFARIVGTEFIDFPGYGDVEGYELWNDNGLFMNDPDGIGGKTGFTDDANHTFVGAIERDGRRLMAVILDTTIEEGRAWQQAQALLYEASQWPSEDAVANLAVSLNDEAPATQTKTPTPKVSAAPNHDSTGVSVAIASMVLLAAIIVGFVALTFGRKQR</sequence>
<dbReference type="PRINTS" id="PR00725">
    <property type="entry name" value="DADACBPTASE1"/>
</dbReference>
<dbReference type="Proteomes" id="UP000254467">
    <property type="component" value="Unassembled WGS sequence"/>
</dbReference>
<dbReference type="OrthoDB" id="3663940at2"/>
<keyword evidence="5" id="KW-0573">Peptidoglycan synthesis</keyword>
<dbReference type="GO" id="GO:0071555">
    <property type="term" value="P:cell wall organization"/>
    <property type="evidence" value="ECO:0007669"/>
    <property type="project" value="UniProtKB-KW"/>
</dbReference>
<keyword evidence="3 14" id="KW-0378">Hydrolase</keyword>
<evidence type="ECO:0000313" key="15">
    <source>
        <dbReference type="Proteomes" id="UP000254467"/>
    </source>
</evidence>
<evidence type="ECO:0000256" key="10">
    <source>
        <dbReference type="SAM" id="MobiDB-lite"/>
    </source>
</evidence>
<dbReference type="PANTHER" id="PTHR35333">
    <property type="entry name" value="BETA-LACTAMASE"/>
    <property type="match status" value="1"/>
</dbReference>
<organism evidence="14 15">
    <name type="scientific">Corynebacterium pilosum</name>
    <dbReference type="NCBI Taxonomy" id="35756"/>
    <lineage>
        <taxon>Bacteria</taxon>
        <taxon>Bacillati</taxon>
        <taxon>Actinomycetota</taxon>
        <taxon>Actinomycetes</taxon>
        <taxon>Mycobacteriales</taxon>
        <taxon>Corynebacteriaceae</taxon>
        <taxon>Corynebacterium</taxon>
    </lineage>
</organism>
<keyword evidence="4" id="KW-0133">Cell shape</keyword>
<evidence type="ECO:0000256" key="9">
    <source>
        <dbReference type="RuleBase" id="RU004016"/>
    </source>
</evidence>
<dbReference type="AlphaFoldDB" id="A0A376CQ11"/>
<dbReference type="GO" id="GO:0008360">
    <property type="term" value="P:regulation of cell shape"/>
    <property type="evidence" value="ECO:0007669"/>
    <property type="project" value="UniProtKB-KW"/>
</dbReference>
<evidence type="ECO:0000256" key="5">
    <source>
        <dbReference type="ARBA" id="ARBA00022984"/>
    </source>
</evidence>
<protein>
    <submittedName>
        <fullName evidence="14">D-alanyl-D-alanine carboxypeptidase</fullName>
        <ecNumber evidence="14">3.4.16.4</ecNumber>
    </submittedName>
</protein>
<dbReference type="EMBL" id="UFXQ01000001">
    <property type="protein sequence ID" value="STC69748.1"/>
    <property type="molecule type" value="Genomic_DNA"/>
</dbReference>
<dbReference type="GO" id="GO:0008800">
    <property type="term" value="F:beta-lactamase activity"/>
    <property type="evidence" value="ECO:0007669"/>
    <property type="project" value="InterPro"/>
</dbReference>
<feature type="transmembrane region" description="Helical" evidence="11">
    <location>
        <begin position="385"/>
        <end position="407"/>
    </location>
</feature>
<evidence type="ECO:0000256" key="12">
    <source>
        <dbReference type="SAM" id="SignalP"/>
    </source>
</evidence>
<evidence type="ECO:0000256" key="11">
    <source>
        <dbReference type="SAM" id="Phobius"/>
    </source>
</evidence>
<dbReference type="InterPro" id="IPR000871">
    <property type="entry name" value="Beta-lactam_class-A"/>
</dbReference>
<keyword evidence="11" id="KW-1133">Transmembrane helix</keyword>
<dbReference type="SUPFAM" id="SSF56601">
    <property type="entry name" value="beta-lactamase/transpeptidase-like"/>
    <property type="match status" value="1"/>
</dbReference>
<accession>A0A376CQ11</accession>
<evidence type="ECO:0000256" key="1">
    <source>
        <dbReference type="ARBA" id="ARBA00007164"/>
    </source>
</evidence>
<evidence type="ECO:0000256" key="7">
    <source>
        <dbReference type="PIRSR" id="PIRSR618044-1"/>
    </source>
</evidence>
<evidence type="ECO:0000256" key="6">
    <source>
        <dbReference type="ARBA" id="ARBA00023316"/>
    </source>
</evidence>
<evidence type="ECO:0000256" key="8">
    <source>
        <dbReference type="PIRSR" id="PIRSR618044-2"/>
    </source>
</evidence>
<name>A0A376CQ11_9CORY</name>
<feature type="active site" evidence="7">
    <location>
        <position position="189"/>
    </location>
</feature>
<dbReference type="RefSeq" id="WP_018582589.1">
    <property type="nucleotide sequence ID" value="NZ_LDYD01000007.1"/>
</dbReference>
<dbReference type="InterPro" id="IPR012338">
    <property type="entry name" value="Beta-lactam/transpept-like"/>
</dbReference>
<dbReference type="GO" id="GO:0009252">
    <property type="term" value="P:peptidoglycan biosynthetic process"/>
    <property type="evidence" value="ECO:0007669"/>
    <property type="project" value="UniProtKB-KW"/>
</dbReference>
<feature type="region of interest" description="Disordered" evidence="10">
    <location>
        <begin position="36"/>
        <end position="80"/>
    </location>
</feature>
<keyword evidence="14" id="KW-0121">Carboxypeptidase</keyword>
<dbReference type="Pfam" id="PF00768">
    <property type="entry name" value="Peptidase_S11"/>
    <property type="match status" value="1"/>
</dbReference>
<reference evidence="14 15" key="1">
    <citation type="submission" date="2018-06" db="EMBL/GenBank/DDBJ databases">
        <authorList>
            <consortium name="Pathogen Informatics"/>
            <person name="Doyle S."/>
        </authorList>
    </citation>
    <scope>NUCLEOTIDE SEQUENCE [LARGE SCALE GENOMIC DNA]</scope>
    <source>
        <strain evidence="14 15">NCTC11862</strain>
    </source>
</reference>
<feature type="domain" description="Peptidase S11 D-alanyl-D-alanine carboxypeptidase A N-terminal" evidence="13">
    <location>
        <begin position="104"/>
        <end position="324"/>
    </location>
</feature>
<evidence type="ECO:0000256" key="2">
    <source>
        <dbReference type="ARBA" id="ARBA00022729"/>
    </source>
</evidence>
<dbReference type="GO" id="GO:0006508">
    <property type="term" value="P:proteolysis"/>
    <property type="evidence" value="ECO:0007669"/>
    <property type="project" value="InterPro"/>
</dbReference>
<feature type="chain" id="PRO_5039384789" evidence="12">
    <location>
        <begin position="24"/>
        <end position="412"/>
    </location>
</feature>
<evidence type="ECO:0000259" key="13">
    <source>
        <dbReference type="Pfam" id="PF00768"/>
    </source>
</evidence>
<feature type="binding site" evidence="8">
    <location>
        <position position="295"/>
    </location>
    <ligand>
        <name>substrate</name>
    </ligand>
</feature>
<dbReference type="GO" id="GO:0030655">
    <property type="term" value="P:beta-lactam antibiotic catabolic process"/>
    <property type="evidence" value="ECO:0007669"/>
    <property type="project" value="InterPro"/>
</dbReference>
<dbReference type="STRING" id="35756.GCA_001044155_02014"/>
<feature type="active site" description="Acyl-ester intermediate" evidence="7">
    <location>
        <position position="134"/>
    </location>
</feature>
<evidence type="ECO:0000313" key="14">
    <source>
        <dbReference type="EMBL" id="STC69748.1"/>
    </source>
</evidence>
<dbReference type="GO" id="GO:0009002">
    <property type="term" value="F:serine-type D-Ala-D-Ala carboxypeptidase activity"/>
    <property type="evidence" value="ECO:0007669"/>
    <property type="project" value="UniProtKB-EC"/>
</dbReference>
<feature type="signal peptide" evidence="12">
    <location>
        <begin position="1"/>
        <end position="23"/>
    </location>
</feature>
<evidence type="ECO:0000256" key="4">
    <source>
        <dbReference type="ARBA" id="ARBA00022960"/>
    </source>
</evidence>
<keyword evidence="6" id="KW-0961">Cell wall biogenesis/degradation</keyword>
<dbReference type="Gene3D" id="3.40.710.10">
    <property type="entry name" value="DD-peptidase/beta-lactamase superfamily"/>
    <property type="match status" value="1"/>
</dbReference>
<dbReference type="InterPro" id="IPR001967">
    <property type="entry name" value="Peptidase_S11_N"/>
</dbReference>
<dbReference type="PANTHER" id="PTHR35333:SF4">
    <property type="entry name" value="SLR0121 PROTEIN"/>
    <property type="match status" value="1"/>
</dbReference>
<dbReference type="InterPro" id="IPR018044">
    <property type="entry name" value="Peptidase_S11"/>
</dbReference>
<proteinExistence type="inferred from homology"/>
<keyword evidence="14" id="KW-0645">Protease</keyword>
<comment type="similarity">
    <text evidence="1 9">Belongs to the peptidase S11 family.</text>
</comment>
<keyword evidence="11" id="KW-0812">Transmembrane</keyword>
<keyword evidence="2 12" id="KW-0732">Signal</keyword>
<evidence type="ECO:0000256" key="3">
    <source>
        <dbReference type="ARBA" id="ARBA00022801"/>
    </source>
</evidence>
<keyword evidence="15" id="KW-1185">Reference proteome</keyword>